<dbReference type="Pfam" id="PF12722">
    <property type="entry name" value="Hid1"/>
    <property type="match status" value="1"/>
</dbReference>
<dbReference type="Pfam" id="PF06638">
    <property type="entry name" value="Strabismus"/>
    <property type="match status" value="1"/>
</dbReference>
<dbReference type="Pfam" id="PF01529">
    <property type="entry name" value="DHHC"/>
    <property type="match status" value="1"/>
</dbReference>
<dbReference type="Gene3D" id="3.40.720.10">
    <property type="entry name" value="Alkaline Phosphatase, subunit A"/>
    <property type="match status" value="1"/>
</dbReference>
<dbReference type="InterPro" id="IPR001594">
    <property type="entry name" value="Palmitoyltrfase_DHHC"/>
</dbReference>
<dbReference type="InterPro" id="IPR017850">
    <property type="entry name" value="Alkaline_phosphatase_core_sf"/>
</dbReference>
<dbReference type="InterPro" id="IPR036770">
    <property type="entry name" value="Ankyrin_rpt-contain_sf"/>
</dbReference>
<comment type="similarity">
    <text evidence="6">Belongs to the Vang family.</text>
</comment>
<organism evidence="12 13">
    <name type="scientific">Globodera pallida</name>
    <name type="common">Potato cyst nematode worm</name>
    <name type="synonym">Heterodera pallida</name>
    <dbReference type="NCBI Taxonomy" id="36090"/>
    <lineage>
        <taxon>Eukaryota</taxon>
        <taxon>Metazoa</taxon>
        <taxon>Ecdysozoa</taxon>
        <taxon>Nematoda</taxon>
        <taxon>Chromadorea</taxon>
        <taxon>Rhabditida</taxon>
        <taxon>Tylenchina</taxon>
        <taxon>Tylenchomorpha</taxon>
        <taxon>Tylenchoidea</taxon>
        <taxon>Heteroderidae</taxon>
        <taxon>Heteroderinae</taxon>
        <taxon>Globodera</taxon>
    </lineage>
</organism>
<keyword evidence="7" id="KW-0040">ANK repeat</keyword>
<dbReference type="SMART" id="SM00175">
    <property type="entry name" value="RAB"/>
    <property type="match status" value="1"/>
</dbReference>
<evidence type="ECO:0000313" key="12">
    <source>
        <dbReference type="Proteomes" id="UP000050741"/>
    </source>
</evidence>
<dbReference type="GO" id="GO:0005886">
    <property type="term" value="C:plasma membrane"/>
    <property type="evidence" value="ECO:0007669"/>
    <property type="project" value="UniProtKB-SubCell"/>
</dbReference>
<feature type="transmembrane region" description="Helical" evidence="9">
    <location>
        <begin position="1846"/>
        <end position="1869"/>
    </location>
</feature>
<dbReference type="PRINTS" id="PR00449">
    <property type="entry name" value="RASTRNSFRMNG"/>
</dbReference>
<keyword evidence="2" id="KW-1003">Cell membrane</keyword>
<keyword evidence="3 9" id="KW-0812">Transmembrane</keyword>
<dbReference type="GO" id="GO:0016409">
    <property type="term" value="F:palmitoyltransferase activity"/>
    <property type="evidence" value="ECO:0007669"/>
    <property type="project" value="InterPro"/>
</dbReference>
<dbReference type="InterPro" id="IPR026705">
    <property type="entry name" value="Hid-1/Ecm30"/>
</dbReference>
<evidence type="ECO:0000313" key="13">
    <source>
        <dbReference type="WBParaSite" id="GPLIN_001072900"/>
    </source>
</evidence>
<evidence type="ECO:0000256" key="7">
    <source>
        <dbReference type="PROSITE-ProRule" id="PRU00023"/>
    </source>
</evidence>
<sequence>MWRRLSVLFCLLLCLCSSQKEPAGQNLILFLVDGYGATLFNQTNSRTKSGTRTLLENGMEATSLKPVYPTQSYPNWFSLATGLYVESHNFTSDFMFEPNSSMLFQRDMGVNDSNPFWWTGNPAPLWYAVGKAGIDVHCYWFPACHKAHVDLIVQVPQNRRHSFNNANKIDLLPHLPTIIKHIKKYQPYRQQLVLLRYNGLDEALRAGGQSSSQTRQALSTVDTYIRRIQEEMDTMDLHQSTNLIVLSDHGLMAVEEEDQFYVEECLADLSMVRQVANSLAFTMIWPIDGEEDTVFFELKVCDQWAHELPEHFHWRNSRLVAPIVLIARPGIVLLTRNLPSTDVSEKLAKEWKMLDGWDNEHEEMQGIFMARGPAFKSHYKGEEQVEVVDIYQLVLNILGVEPTHFSNGSWNRVADVLSEGWEDRRYEPQSSALRHLCPFSFISIVLDKEKTTMGNTETSLAGFNSTVVELTSNSSNTGEELDWEKLLPINTGNDLFTTLQPSDIRGLRDEQSNALAILCCKAVHVLARATQTNPTQKEHRKILNCTRLLTRLIPFLFEENEWRDFFWTNLPDNGKDGLNDSQKQLPLAKLLLTALSDLLFCPNFTIGLLEKNIHLENISKLDTCEHIWQSGVGFANKTPANAVYDVNRTELLRLLLVCFSEVIYTPTPEESKMRWITHFTSTENRNVLPLFTSLLNSVCAYDPVGLGMPYNYLLFVDSREPLVEVALQLLVVCLDRDSQPNSDKIGYVENYFVNYLSRIHREDDFEFMLKGFTRLLNNQLQTSYLPNSTKKVGLYQELLVLVWKCCEYNQKFLYYVLKSSDVLDILVPILFHLNESRTDPTRIGLIHMGVFLILLLSGERNFGVRLNKPFTSRGLIDVPIFTGTHADLLIIIFHKLITSGNHKLQSLFDCLLTIITNEKSFENLEKYWLRQVKEHAPQNAVLLMVGNKADLESERKVDFDRAENLAKKIGVSIYEVSAKTGINCDEAFVELATVMRDRLLSSALNSDSEESDHLSSAFHIDGVISDEKPLNGRLLSKPLSGKDSGDRILPGNLMDRRSMFSSIRPMDFQSDDDGQPIPSNFSSSSINADTAPNADLEARQCAQFGDVGTLKRLLASEKITANAAIIRLSLIRFSRYFKVDQDDCSLLHWAAINNRTEVAQLLIDCGANVNAIGGVLASTPLHWAARHGHGRMVALLIRNNADWSMRDVEGFTALHIAIQFGCTPVAAYLIAMGQSPDEQDTTKMTPAIWAAFKVYSKDPLRMLAKMGADLEKADNTYRNTPLHWAVVQGNHTAVSALLELEVNLVPLNKEKETPLDIARRKNDHFSVRMIELAGRERGIFPSTFTQHLSESNKIAQNVVFSLPFFALFLASRTLRFARHFAKDRRELAIRVFLFGLTIASKFFCIFGWLLFLHSAVPWHMQIAFFFCLVLVPFLTYQICLSDPGIFTVAHRERCQMIIWMTEEPFDRYAPNIAICDKCILRFDHHCPWVANCIGEKNHRMFIVYLLVLEFSCFLVFFGCLFYWRDVCGQISGTNVLFCMPFVAMLGFFSANYFFFVTTLLCIQFYQILVAVTTNERLNAHRYSYFQLSDGLKSPFSKGCVGNAQSRHTFIYCLHRLRWFLADLKLLHPAVFLSLFWPMSSVISERTFSNRRRSLNTPVGGSKAVSFHRNRFDVSDHLHHAHYQPNFMAPQFSAAASEGPSKMDALDDRWAENTTVVTGATSEHSFGGFGEDEAPFLPGPAPSVSLPTALFRRCSRLCWLSATFFLSFFALVSAPLMAALPHAVGQLRLFSGDNAQQQQQQWVEQLGSCQVDCQGQLLNLSGKTALLFLALYVLFWRRSPADLPRIFLHRAAFAFFVFFVLFAFWLFYIVRILLERNAHLPYVLSFALSLLDILLFIHCVWLFFELRQFRPVFSVQIVRDPDGEWRTQQIGQMSIQEAAVAVLRLYRAHFPFHNPFLEHSRRSSALSHFRPVPPPNTGFKLYDIDGRGEGVVLPQAAERILMHTAIQRRVAGHSEMFRRECEWERQFRKRKCRLVGCTEDVFEQVQQMNADTAEGVHQKVEPMDPRLAAKSVLESIARPLRRFLRFTGQEPFFRHDQSLAHLQRCLAFGFSARTFLQRFFSSSVPFQEVLSESKWSVLCDSRVSGPLRHGLTFVLRCHDRDGLDRGVQLLCTFSSFPFLNLTEQQPPHKSAFQLKVTTAELGV</sequence>
<dbReference type="Gene3D" id="3.40.50.300">
    <property type="entry name" value="P-loop containing nucleotide triphosphate hydrolases"/>
    <property type="match status" value="1"/>
</dbReference>
<dbReference type="SMART" id="SM00248">
    <property type="entry name" value="ANK"/>
    <property type="match status" value="5"/>
</dbReference>
<feature type="region of interest" description="Disordered" evidence="8">
    <location>
        <begin position="1064"/>
        <end position="1089"/>
    </location>
</feature>
<feature type="transmembrane region" description="Helical" evidence="9">
    <location>
        <begin position="1529"/>
        <end position="1547"/>
    </location>
</feature>
<dbReference type="GO" id="GO:0003924">
    <property type="term" value="F:GTPase activity"/>
    <property type="evidence" value="ECO:0007669"/>
    <property type="project" value="InterPro"/>
</dbReference>
<evidence type="ECO:0000256" key="5">
    <source>
        <dbReference type="ARBA" id="ARBA00023136"/>
    </source>
</evidence>
<dbReference type="PANTHER" id="PTHR21575">
    <property type="entry name" value="PROTEIN HID1"/>
    <property type="match status" value="1"/>
</dbReference>
<dbReference type="Proteomes" id="UP000050741">
    <property type="component" value="Unassembled WGS sequence"/>
</dbReference>
<dbReference type="InterPro" id="IPR002591">
    <property type="entry name" value="Phosphodiest/P_Trfase"/>
</dbReference>
<feature type="domain" description="Palmitoyltransferase DHHC" evidence="11">
    <location>
        <begin position="1474"/>
        <end position="1578"/>
    </location>
</feature>
<keyword evidence="12" id="KW-1185">Reference proteome</keyword>
<evidence type="ECO:0000256" key="6">
    <source>
        <dbReference type="ARBA" id="ARBA00025718"/>
    </source>
</evidence>
<dbReference type="GO" id="GO:0005797">
    <property type="term" value="C:Golgi medial cisterna"/>
    <property type="evidence" value="ECO:0007669"/>
    <property type="project" value="TreeGrafter"/>
</dbReference>
<dbReference type="Pfam" id="PF12796">
    <property type="entry name" value="Ank_2"/>
    <property type="match status" value="1"/>
</dbReference>
<evidence type="ECO:0000256" key="8">
    <source>
        <dbReference type="SAM" id="MobiDB-lite"/>
    </source>
</evidence>
<keyword evidence="4 9" id="KW-1133">Transmembrane helix</keyword>
<feature type="repeat" description="ANK" evidence="7">
    <location>
        <begin position="1277"/>
        <end position="1309"/>
    </location>
</feature>
<name>A0A183CCX7_GLOPA</name>
<feature type="transmembrane region" description="Helical" evidence="9">
    <location>
        <begin position="1354"/>
        <end position="1370"/>
    </location>
</feature>
<dbReference type="InterPro" id="IPR027417">
    <property type="entry name" value="P-loop_NTPase"/>
</dbReference>
<dbReference type="CDD" id="cd00154">
    <property type="entry name" value="Rab"/>
    <property type="match status" value="1"/>
</dbReference>
<evidence type="ECO:0000256" key="2">
    <source>
        <dbReference type="ARBA" id="ARBA00022475"/>
    </source>
</evidence>
<reference evidence="12" key="2">
    <citation type="submission" date="2014-05" db="EMBL/GenBank/DDBJ databases">
        <title>The genome and life-stage specific transcriptomes of Globodera pallida elucidate key aspects of plant parasitism by a cyst nematode.</title>
        <authorList>
            <person name="Cotton J.A."/>
            <person name="Lilley C.J."/>
            <person name="Jones L.M."/>
            <person name="Kikuchi T."/>
            <person name="Reid A.J."/>
            <person name="Thorpe P."/>
            <person name="Tsai I.J."/>
            <person name="Beasley H."/>
            <person name="Blok V."/>
            <person name="Cock P.J.A."/>
            <person name="Van den Akker S.E."/>
            <person name="Holroyd N."/>
            <person name="Hunt M."/>
            <person name="Mantelin S."/>
            <person name="Naghra H."/>
            <person name="Pain A."/>
            <person name="Palomares-Rius J.E."/>
            <person name="Zarowiecki M."/>
            <person name="Berriman M."/>
            <person name="Jones J.T."/>
            <person name="Urwin P.E."/>
        </authorList>
    </citation>
    <scope>NUCLEOTIDE SEQUENCE [LARGE SCALE GENOMIC DNA]</scope>
    <source>
        <strain evidence="12">Lindley</strain>
    </source>
</reference>
<feature type="chain" id="PRO_5008147424" evidence="10">
    <location>
        <begin position="19"/>
        <end position="2202"/>
    </location>
</feature>
<feature type="signal peptide" evidence="10">
    <location>
        <begin position="1"/>
        <end position="18"/>
    </location>
</feature>
<feature type="transmembrane region" description="Helical" evidence="9">
    <location>
        <begin position="1391"/>
        <end position="1412"/>
    </location>
</feature>
<dbReference type="PROSITE" id="PS50216">
    <property type="entry name" value="DHHC"/>
    <property type="match status" value="1"/>
</dbReference>
<dbReference type="InterPro" id="IPR002110">
    <property type="entry name" value="Ankyrin_rpt"/>
</dbReference>
<dbReference type="SMART" id="SM00173">
    <property type="entry name" value="RAS"/>
    <property type="match status" value="1"/>
</dbReference>
<evidence type="ECO:0000256" key="1">
    <source>
        <dbReference type="ARBA" id="ARBA00004651"/>
    </source>
</evidence>
<dbReference type="SUPFAM" id="SSF53649">
    <property type="entry name" value="Alkaline phosphatase-like"/>
    <property type="match status" value="1"/>
</dbReference>
<feature type="transmembrane region" description="Helical" evidence="9">
    <location>
        <begin position="1756"/>
        <end position="1779"/>
    </location>
</feature>
<feature type="transmembrane region" description="Helical" evidence="9">
    <location>
        <begin position="1881"/>
        <end position="1903"/>
    </location>
</feature>
<dbReference type="CDD" id="cd16018">
    <property type="entry name" value="Enpp"/>
    <property type="match status" value="1"/>
</dbReference>
<dbReference type="SUPFAM" id="SSF52540">
    <property type="entry name" value="P-loop containing nucleoside triphosphate hydrolases"/>
    <property type="match status" value="1"/>
</dbReference>
<evidence type="ECO:0000256" key="3">
    <source>
        <dbReference type="ARBA" id="ARBA00022692"/>
    </source>
</evidence>
<evidence type="ECO:0000256" key="4">
    <source>
        <dbReference type="ARBA" id="ARBA00022989"/>
    </source>
</evidence>
<feature type="repeat" description="ANK" evidence="7">
    <location>
        <begin position="1176"/>
        <end position="1208"/>
    </location>
</feature>
<feature type="repeat" description="ANK" evidence="7">
    <location>
        <begin position="1142"/>
        <end position="1174"/>
    </location>
</feature>
<proteinExistence type="inferred from homology"/>
<keyword evidence="5 9" id="KW-0472">Membrane</keyword>
<feature type="compositionally biased region" description="Low complexity" evidence="8">
    <location>
        <begin position="1076"/>
        <end position="1087"/>
    </location>
</feature>
<evidence type="ECO:0000256" key="10">
    <source>
        <dbReference type="SAM" id="SignalP"/>
    </source>
</evidence>
<dbReference type="SUPFAM" id="SSF48403">
    <property type="entry name" value="Ankyrin repeat"/>
    <property type="match status" value="1"/>
</dbReference>
<evidence type="ECO:0000256" key="9">
    <source>
        <dbReference type="SAM" id="Phobius"/>
    </source>
</evidence>
<dbReference type="GO" id="GO:0000138">
    <property type="term" value="C:Golgi trans cisterna"/>
    <property type="evidence" value="ECO:0007669"/>
    <property type="project" value="TreeGrafter"/>
</dbReference>
<dbReference type="Gene3D" id="1.25.40.20">
    <property type="entry name" value="Ankyrin repeat-containing domain"/>
    <property type="match status" value="1"/>
</dbReference>
<feature type="transmembrane region" description="Helical" evidence="9">
    <location>
        <begin position="1418"/>
        <end position="1436"/>
    </location>
</feature>
<protein>
    <submittedName>
        <fullName evidence="13">ANK_REP_REGION domain-containing protein</fullName>
    </submittedName>
</protein>
<dbReference type="PROSITE" id="PS50297">
    <property type="entry name" value="ANK_REP_REGION"/>
    <property type="match status" value="3"/>
</dbReference>
<dbReference type="WBParaSite" id="GPLIN_001072900">
    <property type="protein sequence ID" value="GPLIN_001072900"/>
    <property type="gene ID" value="GPLIN_001072900"/>
</dbReference>
<feature type="transmembrane region" description="Helical" evidence="9">
    <location>
        <begin position="1501"/>
        <end position="1523"/>
    </location>
</feature>
<dbReference type="Pfam" id="PF01663">
    <property type="entry name" value="Phosphodiest"/>
    <property type="match status" value="1"/>
</dbReference>
<feature type="repeat" description="ANK" evidence="7">
    <location>
        <begin position="1209"/>
        <end position="1241"/>
    </location>
</feature>
<reference evidence="13" key="3">
    <citation type="submission" date="2016-06" db="UniProtKB">
        <authorList>
            <consortium name="WormBaseParasite"/>
        </authorList>
    </citation>
    <scope>IDENTIFICATION</scope>
</reference>
<dbReference type="GO" id="GO:0005525">
    <property type="term" value="F:GTP binding"/>
    <property type="evidence" value="ECO:0007669"/>
    <property type="project" value="InterPro"/>
</dbReference>
<dbReference type="InterPro" id="IPR009539">
    <property type="entry name" value="VANGL"/>
</dbReference>
<dbReference type="PROSITE" id="PS50088">
    <property type="entry name" value="ANK_REPEAT"/>
    <property type="match status" value="4"/>
</dbReference>
<keyword evidence="10" id="KW-0732">Signal</keyword>
<reference evidence="12" key="1">
    <citation type="submission" date="2013-12" db="EMBL/GenBank/DDBJ databases">
        <authorList>
            <person name="Aslett M."/>
        </authorList>
    </citation>
    <scope>NUCLEOTIDE SEQUENCE [LARGE SCALE GENOMIC DNA]</scope>
    <source>
        <strain evidence="12">Lindley</strain>
    </source>
</reference>
<dbReference type="PANTHER" id="PTHR21575:SF12">
    <property type="entry name" value="PROTEIN HID1"/>
    <property type="match status" value="1"/>
</dbReference>
<accession>A0A183CCX7</accession>
<dbReference type="PROSITE" id="PS51419">
    <property type="entry name" value="RAB"/>
    <property type="match status" value="1"/>
</dbReference>
<evidence type="ECO:0000259" key="11">
    <source>
        <dbReference type="Pfam" id="PF01529"/>
    </source>
</evidence>
<comment type="subcellular location">
    <subcellularLocation>
        <location evidence="1">Cell membrane</location>
        <topology evidence="1">Multi-pass membrane protein</topology>
    </subcellularLocation>
</comment>